<dbReference type="InterPro" id="IPR008978">
    <property type="entry name" value="HSP20-like_chaperone"/>
</dbReference>
<comment type="similarity">
    <text evidence="1 2">Belongs to the small heat shock protein (HSP20) family.</text>
</comment>
<keyword evidence="5" id="KW-1185">Reference proteome</keyword>
<organism evidence="4 5">
    <name type="scientific">Raineyella fluvialis</name>
    <dbReference type="NCBI Taxonomy" id="2662261"/>
    <lineage>
        <taxon>Bacteria</taxon>
        <taxon>Bacillati</taxon>
        <taxon>Actinomycetota</taxon>
        <taxon>Actinomycetes</taxon>
        <taxon>Propionibacteriales</taxon>
        <taxon>Propionibacteriaceae</taxon>
        <taxon>Raineyella</taxon>
    </lineage>
</organism>
<evidence type="ECO:0000256" key="1">
    <source>
        <dbReference type="PROSITE-ProRule" id="PRU00285"/>
    </source>
</evidence>
<dbReference type="EMBL" id="CP045725">
    <property type="protein sequence ID" value="QGF23905.1"/>
    <property type="molecule type" value="Genomic_DNA"/>
</dbReference>
<dbReference type="KEGG" id="rain:Rai3103_09685"/>
<name>A0A5Q2FGS9_9ACTN</name>
<sequence length="142" mass="15485">MARTFDPFRDVDQLFSQALRTPASTAMPMDLYREGDNYFVKIDLPGVDPATIDVDLDDSQLTIRAERKPQAGEGVQWLTRERPVGQFARQLTLGKGVAAENIDAEYTDGVLVLTIPVAEAAKPRKIAVAHKADSAIEGSVEG</sequence>
<evidence type="ECO:0000259" key="3">
    <source>
        <dbReference type="PROSITE" id="PS01031"/>
    </source>
</evidence>
<gene>
    <name evidence="4" type="ORF">Rai3103_09685</name>
</gene>
<evidence type="ECO:0000313" key="4">
    <source>
        <dbReference type="EMBL" id="QGF23905.1"/>
    </source>
</evidence>
<dbReference type="PROSITE" id="PS01031">
    <property type="entry name" value="SHSP"/>
    <property type="match status" value="1"/>
</dbReference>
<evidence type="ECO:0000313" key="5">
    <source>
        <dbReference type="Proteomes" id="UP000386847"/>
    </source>
</evidence>
<feature type="domain" description="SHSP" evidence="3">
    <location>
        <begin position="20"/>
        <end position="131"/>
    </location>
</feature>
<proteinExistence type="inferred from homology"/>
<dbReference type="InterPro" id="IPR031107">
    <property type="entry name" value="Small_HSP"/>
</dbReference>
<dbReference type="RefSeq" id="WP_153572435.1">
    <property type="nucleotide sequence ID" value="NZ_CP045725.1"/>
</dbReference>
<protein>
    <submittedName>
        <fullName evidence="4">Hsp20 family protein</fullName>
    </submittedName>
</protein>
<dbReference type="SUPFAM" id="SSF49764">
    <property type="entry name" value="HSP20-like chaperones"/>
    <property type="match status" value="1"/>
</dbReference>
<reference evidence="4 5" key="1">
    <citation type="submission" date="2019-10" db="EMBL/GenBank/DDBJ databases">
        <title>Genomic analysis of Raineyella sp. CBA3103.</title>
        <authorList>
            <person name="Roh S.W."/>
        </authorList>
    </citation>
    <scope>NUCLEOTIDE SEQUENCE [LARGE SCALE GENOMIC DNA]</scope>
    <source>
        <strain evidence="4 5">CBA3103</strain>
    </source>
</reference>
<dbReference type="Gene3D" id="2.60.40.790">
    <property type="match status" value="1"/>
</dbReference>
<dbReference type="PANTHER" id="PTHR11527">
    <property type="entry name" value="HEAT-SHOCK PROTEIN 20 FAMILY MEMBER"/>
    <property type="match status" value="1"/>
</dbReference>
<dbReference type="Proteomes" id="UP000386847">
    <property type="component" value="Chromosome"/>
</dbReference>
<dbReference type="Pfam" id="PF00011">
    <property type="entry name" value="HSP20"/>
    <property type="match status" value="1"/>
</dbReference>
<dbReference type="InterPro" id="IPR002068">
    <property type="entry name" value="A-crystallin/Hsp20_dom"/>
</dbReference>
<accession>A0A5Q2FGS9</accession>
<evidence type="ECO:0000256" key="2">
    <source>
        <dbReference type="RuleBase" id="RU003616"/>
    </source>
</evidence>
<dbReference type="CDD" id="cd06464">
    <property type="entry name" value="ACD_sHsps-like"/>
    <property type="match status" value="1"/>
</dbReference>
<dbReference type="AlphaFoldDB" id="A0A5Q2FGS9"/>